<dbReference type="AlphaFoldDB" id="A0A918AGP2"/>
<sequence>MGMNTTSAPHKTPSLVLHLAGNSNAISIRVSEEVRADLAPRLIQVVRNGHTQAIPTADGKEFVVNFGHVVAAHFE</sequence>
<protein>
    <submittedName>
        <fullName evidence="1">Uncharacterized protein</fullName>
    </submittedName>
</protein>
<evidence type="ECO:0000313" key="1">
    <source>
        <dbReference type="EMBL" id="GGP37138.1"/>
    </source>
</evidence>
<comment type="caution">
    <text evidence="1">The sequence shown here is derived from an EMBL/GenBank/DDBJ whole genome shotgun (WGS) entry which is preliminary data.</text>
</comment>
<keyword evidence="2" id="KW-1185">Reference proteome</keyword>
<proteinExistence type="predicted"/>
<reference evidence="1" key="1">
    <citation type="journal article" date="2014" name="Int. J. Syst. Evol. Microbiol.">
        <title>Complete genome sequence of Corynebacterium casei LMG S-19264T (=DSM 44701T), isolated from a smear-ripened cheese.</title>
        <authorList>
            <consortium name="US DOE Joint Genome Institute (JGI-PGF)"/>
            <person name="Walter F."/>
            <person name="Albersmeier A."/>
            <person name="Kalinowski J."/>
            <person name="Ruckert C."/>
        </authorList>
    </citation>
    <scope>NUCLEOTIDE SEQUENCE</scope>
    <source>
        <strain evidence="1">JCM 3313</strain>
    </source>
</reference>
<organism evidence="1 2">
    <name type="scientific">Saccharothrix coeruleofusca</name>
    <dbReference type="NCBI Taxonomy" id="33919"/>
    <lineage>
        <taxon>Bacteria</taxon>
        <taxon>Bacillati</taxon>
        <taxon>Actinomycetota</taxon>
        <taxon>Actinomycetes</taxon>
        <taxon>Pseudonocardiales</taxon>
        <taxon>Pseudonocardiaceae</taxon>
        <taxon>Saccharothrix</taxon>
    </lineage>
</organism>
<name>A0A918AGP2_9PSEU</name>
<gene>
    <name evidence="1" type="ORF">GCM10010185_05580</name>
</gene>
<dbReference type="Proteomes" id="UP000639606">
    <property type="component" value="Unassembled WGS sequence"/>
</dbReference>
<reference evidence="1" key="2">
    <citation type="submission" date="2020-09" db="EMBL/GenBank/DDBJ databases">
        <authorList>
            <person name="Sun Q."/>
            <person name="Ohkuma M."/>
        </authorList>
    </citation>
    <scope>NUCLEOTIDE SEQUENCE</scope>
    <source>
        <strain evidence="1">JCM 3313</strain>
    </source>
</reference>
<accession>A0A918AGP2</accession>
<dbReference type="EMBL" id="BMRG01000001">
    <property type="protein sequence ID" value="GGP37138.1"/>
    <property type="molecule type" value="Genomic_DNA"/>
</dbReference>
<evidence type="ECO:0000313" key="2">
    <source>
        <dbReference type="Proteomes" id="UP000639606"/>
    </source>
</evidence>